<dbReference type="InterPro" id="IPR032675">
    <property type="entry name" value="LRR_dom_sf"/>
</dbReference>
<dbReference type="Gramene" id="PGSC0003DMT400043983">
    <property type="protein sequence ID" value="PGSC0003DMT400043983"/>
    <property type="gene ID" value="PGSC0003DMG400017070"/>
</dbReference>
<protein>
    <submittedName>
        <fullName evidence="1">Disease resistant protein rga-tr</fullName>
    </submittedName>
</protein>
<evidence type="ECO:0000313" key="2">
    <source>
        <dbReference type="Proteomes" id="UP000011115"/>
    </source>
</evidence>
<dbReference type="PANTHER" id="PTHR47186:SF13">
    <property type="entry name" value="DISEASE RESISTANCE PROTEIN RGA3"/>
    <property type="match status" value="1"/>
</dbReference>
<proteinExistence type="predicted"/>
<dbReference type="AlphaFoldDB" id="M1BFG4"/>
<keyword evidence="2" id="KW-1185">Reference proteome</keyword>
<reference evidence="1" key="2">
    <citation type="submission" date="2015-06" db="UniProtKB">
        <authorList>
            <consortium name="EnsemblPlants"/>
        </authorList>
    </citation>
    <scope>IDENTIFICATION</scope>
    <source>
        <strain evidence="1">DM1-3 516 R44</strain>
    </source>
</reference>
<dbReference type="Proteomes" id="UP000011115">
    <property type="component" value="Unassembled WGS sequence"/>
</dbReference>
<organism evidence="1 2">
    <name type="scientific">Solanum tuberosum</name>
    <name type="common">Potato</name>
    <dbReference type="NCBI Taxonomy" id="4113"/>
    <lineage>
        <taxon>Eukaryota</taxon>
        <taxon>Viridiplantae</taxon>
        <taxon>Streptophyta</taxon>
        <taxon>Embryophyta</taxon>
        <taxon>Tracheophyta</taxon>
        <taxon>Spermatophyta</taxon>
        <taxon>Magnoliopsida</taxon>
        <taxon>eudicotyledons</taxon>
        <taxon>Gunneridae</taxon>
        <taxon>Pentapetalae</taxon>
        <taxon>asterids</taxon>
        <taxon>lamiids</taxon>
        <taxon>Solanales</taxon>
        <taxon>Solanaceae</taxon>
        <taxon>Solanoideae</taxon>
        <taxon>Solaneae</taxon>
        <taxon>Solanum</taxon>
    </lineage>
</organism>
<dbReference type="PaxDb" id="4113-PGSC0003DMT400043983"/>
<name>M1BFG4_SOLTU</name>
<dbReference type="EnsemblPlants" id="PGSC0003DMT400043983">
    <property type="protein sequence ID" value="PGSC0003DMT400043983"/>
    <property type="gene ID" value="PGSC0003DMG400017070"/>
</dbReference>
<accession>M1BFG4</accession>
<dbReference type="InParanoid" id="M1BFG4"/>
<dbReference type="PANTHER" id="PTHR47186">
    <property type="entry name" value="LEUCINE-RICH REPEAT-CONTAINING PROTEIN 57"/>
    <property type="match status" value="1"/>
</dbReference>
<dbReference type="Gene3D" id="3.80.10.10">
    <property type="entry name" value="Ribonuclease Inhibitor"/>
    <property type="match status" value="1"/>
</dbReference>
<dbReference type="SUPFAM" id="SSF52058">
    <property type="entry name" value="L domain-like"/>
    <property type="match status" value="1"/>
</dbReference>
<evidence type="ECO:0000313" key="1">
    <source>
        <dbReference type="EnsemblPlants" id="PGSC0003DMT400043983"/>
    </source>
</evidence>
<dbReference type="HOGENOM" id="CLU_1985575_0_0_1"/>
<sequence length="126" mass="14301">MNHSVLGKVVSIVIEGCENCLCLPPFGELPFLESLVLHKGSAEYVEENDVHYGFPRRRFPSLRKLSISYFRNLKGLLKKEGEEQFPVLEEIKIYGCPMFVFPTLSSVKKLVIHKEADATGFDQVNI</sequence>
<reference evidence="2" key="1">
    <citation type="journal article" date="2011" name="Nature">
        <title>Genome sequence and analysis of the tuber crop potato.</title>
        <authorList>
            <consortium name="The Potato Genome Sequencing Consortium"/>
        </authorList>
    </citation>
    <scope>NUCLEOTIDE SEQUENCE [LARGE SCALE GENOMIC DNA]</scope>
    <source>
        <strain evidence="2">cv. DM1-3 516 R44</strain>
    </source>
</reference>